<dbReference type="InterPro" id="IPR018044">
    <property type="entry name" value="Peptidase_S11"/>
</dbReference>
<dbReference type="Proteomes" id="UP000050331">
    <property type="component" value="Chromosome"/>
</dbReference>
<dbReference type="PRINTS" id="PR00725">
    <property type="entry name" value="DADACBPTASE1"/>
</dbReference>
<dbReference type="SUPFAM" id="SSF56601">
    <property type="entry name" value="beta-lactamase/transpeptidase-like"/>
    <property type="match status" value="1"/>
</dbReference>
<comment type="catalytic activity">
    <reaction evidence="12">
        <text>Preferential cleavage: (Ac)2-L-Lys-D-Ala-|-D-Ala. Also transpeptidation of peptidyl-alanyl moieties that are N-acyl substituents of D-alanine.</text>
        <dbReference type="EC" id="3.4.16.4"/>
    </reaction>
</comment>
<evidence type="ECO:0000256" key="6">
    <source>
        <dbReference type="ARBA" id="ARBA00022670"/>
    </source>
</evidence>
<protein>
    <recommendedName>
        <fullName evidence="4">serine-type D-Ala-D-Ala carboxypeptidase</fullName>
        <ecNumber evidence="4">3.4.16.4</ecNumber>
    </recommendedName>
</protein>
<evidence type="ECO:0000256" key="8">
    <source>
        <dbReference type="ARBA" id="ARBA00022801"/>
    </source>
</evidence>
<dbReference type="InterPro" id="IPR015956">
    <property type="entry name" value="Peniciliin-bd_prot_C_sf"/>
</dbReference>
<comment type="function">
    <text evidence="1">Removes C-terminal D-alanyl residues from sugar-peptide cell wall precursors.</text>
</comment>
<evidence type="ECO:0000256" key="5">
    <source>
        <dbReference type="ARBA" id="ARBA00022645"/>
    </source>
</evidence>
<comment type="pathway">
    <text evidence="2">Cell wall biogenesis; peptidoglycan biosynthesis.</text>
</comment>
<evidence type="ECO:0000256" key="12">
    <source>
        <dbReference type="ARBA" id="ARBA00034000"/>
    </source>
</evidence>
<keyword evidence="7" id="KW-0732">Signal</keyword>
<feature type="binding site" evidence="14">
    <location>
        <position position="257"/>
    </location>
    <ligand>
        <name>substrate</name>
    </ligand>
</feature>
<keyword evidence="11" id="KW-0961">Cell wall biogenesis/degradation</keyword>
<dbReference type="EC" id="3.4.16.4" evidence="4"/>
<evidence type="ECO:0000256" key="3">
    <source>
        <dbReference type="ARBA" id="ARBA00007164"/>
    </source>
</evidence>
<dbReference type="GO" id="GO:0071555">
    <property type="term" value="P:cell wall organization"/>
    <property type="evidence" value="ECO:0007669"/>
    <property type="project" value="UniProtKB-KW"/>
</dbReference>
<dbReference type="InterPro" id="IPR012907">
    <property type="entry name" value="Peptidase_S11_C"/>
</dbReference>
<proteinExistence type="inferred from homology"/>
<dbReference type="Pfam" id="PF07943">
    <property type="entry name" value="PBP5_C"/>
    <property type="match status" value="1"/>
</dbReference>
<keyword evidence="6" id="KW-0645">Protease</keyword>
<dbReference type="PANTHER" id="PTHR21581">
    <property type="entry name" value="D-ALANYL-D-ALANINE CARBOXYPEPTIDASE"/>
    <property type="match status" value="1"/>
</dbReference>
<evidence type="ECO:0000256" key="14">
    <source>
        <dbReference type="PIRSR" id="PIRSR618044-2"/>
    </source>
</evidence>
<evidence type="ECO:0000256" key="2">
    <source>
        <dbReference type="ARBA" id="ARBA00004752"/>
    </source>
</evidence>
<feature type="domain" description="Peptidase S11 D-Ala-D-Ala carboxypeptidase A C-terminal" evidence="16">
    <location>
        <begin position="307"/>
        <end position="418"/>
    </location>
</feature>
<dbReference type="GO" id="GO:0008360">
    <property type="term" value="P:regulation of cell shape"/>
    <property type="evidence" value="ECO:0007669"/>
    <property type="project" value="UniProtKB-KW"/>
</dbReference>
<feature type="active site" description="Acyl-ester intermediate" evidence="13">
    <location>
        <position position="66"/>
    </location>
</feature>
<evidence type="ECO:0000256" key="4">
    <source>
        <dbReference type="ARBA" id="ARBA00012448"/>
    </source>
</evidence>
<name>A0A0U4FP53_9BACI</name>
<dbReference type="STRING" id="1472767.AOX59_13675"/>
<dbReference type="InterPro" id="IPR037167">
    <property type="entry name" value="Peptidase_S11_C_sf"/>
</dbReference>
<reference evidence="17 18" key="1">
    <citation type="submission" date="2016-01" db="EMBL/GenBank/DDBJ databases">
        <title>Complete genome sequence of strain Lentibacillus amyloliquefaciens LAM0015T isolated from saline sediment.</title>
        <authorList>
            <person name="Wang J.-L."/>
            <person name="He M.-X."/>
        </authorList>
    </citation>
    <scope>NUCLEOTIDE SEQUENCE [LARGE SCALE GENOMIC DNA]</scope>
    <source>
        <strain evidence="17 18">LAM0015</strain>
    </source>
</reference>
<accession>A0A0U4FP53</accession>
<dbReference type="KEGG" id="lao:AOX59_13675"/>
<dbReference type="InterPro" id="IPR001967">
    <property type="entry name" value="Peptidase_S11_N"/>
</dbReference>
<feature type="active site" description="Proton acceptor" evidence="13">
    <location>
        <position position="69"/>
    </location>
</feature>
<keyword evidence="9" id="KW-0133">Cell shape</keyword>
<evidence type="ECO:0000256" key="15">
    <source>
        <dbReference type="RuleBase" id="RU004016"/>
    </source>
</evidence>
<gene>
    <name evidence="17" type="ORF">AOX59_13675</name>
</gene>
<dbReference type="EMBL" id="CP013862">
    <property type="protein sequence ID" value="ALX49524.1"/>
    <property type="molecule type" value="Genomic_DNA"/>
</dbReference>
<evidence type="ECO:0000256" key="9">
    <source>
        <dbReference type="ARBA" id="ARBA00022960"/>
    </source>
</evidence>
<keyword evidence="10" id="KW-0573">Peptidoglycan synthesis</keyword>
<dbReference type="InterPro" id="IPR012338">
    <property type="entry name" value="Beta-lactam/transpept-like"/>
</dbReference>
<dbReference type="GO" id="GO:0006508">
    <property type="term" value="P:proteolysis"/>
    <property type="evidence" value="ECO:0007669"/>
    <property type="project" value="UniProtKB-KW"/>
</dbReference>
<keyword evidence="5 17" id="KW-0121">Carboxypeptidase</keyword>
<evidence type="ECO:0000256" key="13">
    <source>
        <dbReference type="PIRSR" id="PIRSR618044-1"/>
    </source>
</evidence>
<dbReference type="Gene3D" id="3.40.710.10">
    <property type="entry name" value="DD-peptidase/beta-lactamase superfamily"/>
    <property type="match status" value="1"/>
</dbReference>
<evidence type="ECO:0000313" key="18">
    <source>
        <dbReference type="Proteomes" id="UP000050331"/>
    </source>
</evidence>
<dbReference type="Pfam" id="PF00768">
    <property type="entry name" value="Peptidase_S11"/>
    <property type="match status" value="1"/>
</dbReference>
<evidence type="ECO:0000256" key="11">
    <source>
        <dbReference type="ARBA" id="ARBA00023316"/>
    </source>
</evidence>
<feature type="active site" evidence="13">
    <location>
        <position position="130"/>
    </location>
</feature>
<dbReference type="RefSeq" id="WP_068446382.1">
    <property type="nucleotide sequence ID" value="NZ_CP013862.1"/>
</dbReference>
<keyword evidence="8" id="KW-0378">Hydrolase</keyword>
<comment type="similarity">
    <text evidence="3 15">Belongs to the peptidase S11 family.</text>
</comment>
<dbReference type="SMART" id="SM00936">
    <property type="entry name" value="PBP5_C"/>
    <property type="match status" value="1"/>
</dbReference>
<sequence length="448" mass="49300">MRYNLRKFVPLLLVTMVMLLTIAIQPHSVKAAEPVDIEAESAILVDYETGNIIYAKNPDMALPPASMTKIMTEYLVHEAIEEGQISWDTTTQISDYAYSISADTSSSGVGLQQNKDYTVKQLYDAMAINSDNATSIALAELIAGSEGEFVKMMNAKAEEMGLTDTEFVNSTGLANSSLGENVPEGTDPNANNLLSARSSALLAYRLINDYPEALDVTKIPSTEFEGETITNWNWMLKHGEESSSLQQFYYEGMDGLKTGHTDLAKYAFTGTAEQDGNRLISVVMKTESMEARFQETAKLLDYGFEQFENQEIFPAGYQLEGESSIPVLKGKEDTVQVATDQAFNASVKGEQAENYTIEYHFNEDLMNESGELTAPIEKGEKVGTAKVTYNGDDENYGSILPDESPGSINLVAQDAVEKNNWFMLTLGAIGSFFTDIFSTVVDTVKGWF</sequence>
<evidence type="ECO:0000313" key="17">
    <source>
        <dbReference type="EMBL" id="ALX49524.1"/>
    </source>
</evidence>
<dbReference type="AlphaFoldDB" id="A0A0U4FP53"/>
<dbReference type="SUPFAM" id="SSF69189">
    <property type="entry name" value="Penicillin-binding protein associated domain"/>
    <property type="match status" value="1"/>
</dbReference>
<keyword evidence="18" id="KW-1185">Reference proteome</keyword>
<dbReference type="GO" id="GO:0009002">
    <property type="term" value="F:serine-type D-Ala-D-Ala carboxypeptidase activity"/>
    <property type="evidence" value="ECO:0007669"/>
    <property type="project" value="UniProtKB-EC"/>
</dbReference>
<dbReference type="OrthoDB" id="9791132at2"/>
<dbReference type="Gene3D" id="2.60.410.10">
    <property type="entry name" value="D-Ala-D-Ala carboxypeptidase, C-terminal domain"/>
    <property type="match status" value="1"/>
</dbReference>
<dbReference type="UniPathway" id="UPA00219"/>
<evidence type="ECO:0000256" key="10">
    <source>
        <dbReference type="ARBA" id="ARBA00022984"/>
    </source>
</evidence>
<organism evidence="17 18">
    <name type="scientific">Lentibacillus amyloliquefaciens</name>
    <dbReference type="NCBI Taxonomy" id="1472767"/>
    <lineage>
        <taxon>Bacteria</taxon>
        <taxon>Bacillati</taxon>
        <taxon>Bacillota</taxon>
        <taxon>Bacilli</taxon>
        <taxon>Bacillales</taxon>
        <taxon>Bacillaceae</taxon>
        <taxon>Lentibacillus</taxon>
    </lineage>
</organism>
<evidence type="ECO:0000256" key="7">
    <source>
        <dbReference type="ARBA" id="ARBA00022729"/>
    </source>
</evidence>
<evidence type="ECO:0000259" key="16">
    <source>
        <dbReference type="SMART" id="SM00936"/>
    </source>
</evidence>
<dbReference type="GO" id="GO:0009252">
    <property type="term" value="P:peptidoglycan biosynthetic process"/>
    <property type="evidence" value="ECO:0007669"/>
    <property type="project" value="UniProtKB-UniPathway"/>
</dbReference>
<dbReference type="PANTHER" id="PTHR21581:SF11">
    <property type="entry name" value="D-ALANYL-D-ALANINE CARBOXYPEPTIDASE DACA"/>
    <property type="match status" value="1"/>
</dbReference>
<evidence type="ECO:0000256" key="1">
    <source>
        <dbReference type="ARBA" id="ARBA00003217"/>
    </source>
</evidence>